<name>A0A3B0V200_9ZZZZ</name>
<feature type="region of interest" description="Disordered" evidence="1">
    <location>
        <begin position="178"/>
        <end position="211"/>
    </location>
</feature>
<proteinExistence type="predicted"/>
<accession>A0A3B0V200</accession>
<reference evidence="2" key="1">
    <citation type="submission" date="2018-06" db="EMBL/GenBank/DDBJ databases">
        <authorList>
            <person name="Zhirakovskaya E."/>
        </authorList>
    </citation>
    <scope>NUCLEOTIDE SEQUENCE</scope>
</reference>
<sequence>MIKNNLLGQILISALVLFLLISSIQMFGWGLGIDKVEIDQENLVSLPTIPKGMQIGEDSSAGDSKQMLVKIGARPMFSVDRLPFVEEELTDAEKGEGEPPPVINELKAQLTGVVITPEASYAMILDSLTNQRDIYKVGMPLDGEQGGWTLNSIESRKVVFVSDENKTEELDLQVFSGSMKAGKSGKNRATPKNANRNSATRKDKKKNADDIRKKIAERRAQMRAEAAKKNK</sequence>
<dbReference type="EMBL" id="UOEW01000089">
    <property type="protein sequence ID" value="VAW34920.1"/>
    <property type="molecule type" value="Genomic_DNA"/>
</dbReference>
<gene>
    <name evidence="2" type="ORF">MNBD_GAMMA01-2181</name>
</gene>
<evidence type="ECO:0000256" key="1">
    <source>
        <dbReference type="SAM" id="MobiDB-lite"/>
    </source>
</evidence>
<evidence type="ECO:0000313" key="2">
    <source>
        <dbReference type="EMBL" id="VAW34920.1"/>
    </source>
</evidence>
<protein>
    <recommendedName>
        <fullName evidence="3">Type II secretion system protein GspC N-terminal domain-containing protein</fullName>
    </recommendedName>
</protein>
<dbReference type="Gene3D" id="2.30.30.830">
    <property type="match status" value="1"/>
</dbReference>
<dbReference type="AlphaFoldDB" id="A0A3B0V200"/>
<organism evidence="2">
    <name type="scientific">hydrothermal vent metagenome</name>
    <dbReference type="NCBI Taxonomy" id="652676"/>
    <lineage>
        <taxon>unclassified sequences</taxon>
        <taxon>metagenomes</taxon>
        <taxon>ecological metagenomes</taxon>
    </lineage>
</organism>
<evidence type="ECO:0008006" key="3">
    <source>
        <dbReference type="Google" id="ProtNLM"/>
    </source>
</evidence>